<dbReference type="OrthoDB" id="512662at2759"/>
<dbReference type="Pfam" id="PF01266">
    <property type="entry name" value="DAO"/>
    <property type="match status" value="1"/>
</dbReference>
<dbReference type="AlphaFoldDB" id="A0A9W4HPQ6"/>
<dbReference type="SUPFAM" id="SSF51905">
    <property type="entry name" value="FAD/NAD(P)-binding domain"/>
    <property type="match status" value="1"/>
</dbReference>
<organism evidence="2 3">
    <name type="scientific">Penicillium olsonii</name>
    <dbReference type="NCBI Taxonomy" id="99116"/>
    <lineage>
        <taxon>Eukaryota</taxon>
        <taxon>Fungi</taxon>
        <taxon>Dikarya</taxon>
        <taxon>Ascomycota</taxon>
        <taxon>Pezizomycotina</taxon>
        <taxon>Eurotiomycetes</taxon>
        <taxon>Eurotiomycetidae</taxon>
        <taxon>Eurotiales</taxon>
        <taxon>Aspergillaceae</taxon>
        <taxon>Penicillium</taxon>
    </lineage>
</organism>
<dbReference type="Gene3D" id="3.50.50.60">
    <property type="entry name" value="FAD/NAD(P)-binding domain"/>
    <property type="match status" value="1"/>
</dbReference>
<keyword evidence="3" id="KW-1185">Reference proteome</keyword>
<dbReference type="GO" id="GO:0005737">
    <property type="term" value="C:cytoplasm"/>
    <property type="evidence" value="ECO:0007669"/>
    <property type="project" value="TreeGrafter"/>
</dbReference>
<dbReference type="InterPro" id="IPR036188">
    <property type="entry name" value="FAD/NAD-bd_sf"/>
</dbReference>
<name>A0A9W4HPQ6_PENOL</name>
<dbReference type="EMBL" id="CAJVOS010000021">
    <property type="protein sequence ID" value="CAG8085620.1"/>
    <property type="molecule type" value="Genomic_DNA"/>
</dbReference>
<gene>
    <name evidence="2" type="ORF">POLS_LOCUS4238</name>
</gene>
<dbReference type="PANTHER" id="PTHR13847:SF213">
    <property type="entry name" value="DEPENDENT OXIDOREDUCTASE, PUTATIVE-RELATED"/>
    <property type="match status" value="1"/>
</dbReference>
<evidence type="ECO:0000313" key="2">
    <source>
        <dbReference type="EMBL" id="CAG8085620.1"/>
    </source>
</evidence>
<feature type="domain" description="FAD dependent oxidoreductase" evidence="1">
    <location>
        <begin position="68"/>
        <end position="434"/>
    </location>
</feature>
<protein>
    <recommendedName>
        <fullName evidence="1">FAD dependent oxidoreductase domain-containing protein</fullName>
    </recommendedName>
</protein>
<sequence>MGFLSKLNQLFSTLQALKAEITESKSLFDDLKSRVSTPSLPVSNPTLSSWQDDPLQIPMQPLPTTAEIIIIGSGISGASIAYTLLKKCPSSKIVMLEAREICSGATGRNGGHIKCSAYMEYSTLKARFGNSAKQLLRYQKRHMPLLLGLIEELKIEAEAREVETVDVFTDEKAWGEAKQMVKEFKTDLPEEAEDIIVYDGVDGCQEYHVNPAHCCGIITYKAAALSPHKFIISLYAMLLQNPNFTISPGTAVTEITSADKYTVFTGRGKICASSIVHATDGFAATLIPGLEGKIFPVRGHVTTQSGCGFDASRSWCIHHKRGFDYISQRPGGELVVGGGMIQSPGRGVDEFGIWRDDGICYSIRAYLGGLVETVFETQTKTERAWSGCMGFAPDLLPFVGRLESSMTGRRSDGEWISAGFQGEGMVLAWLSGVAVGLMIAGDQEYQDEAGIPGGRVQDWLPRELICSKERVDRLSVSDLAALL</sequence>
<evidence type="ECO:0000259" key="1">
    <source>
        <dbReference type="Pfam" id="PF01266"/>
    </source>
</evidence>
<proteinExistence type="predicted"/>
<accession>A0A9W4HPQ6</accession>
<reference evidence="2" key="1">
    <citation type="submission" date="2021-07" db="EMBL/GenBank/DDBJ databases">
        <authorList>
            <person name="Branca A.L. A."/>
        </authorList>
    </citation>
    <scope>NUCLEOTIDE SEQUENCE</scope>
</reference>
<dbReference type="InterPro" id="IPR006076">
    <property type="entry name" value="FAD-dep_OxRdtase"/>
</dbReference>
<comment type="caution">
    <text evidence="2">The sequence shown here is derived from an EMBL/GenBank/DDBJ whole genome shotgun (WGS) entry which is preliminary data.</text>
</comment>
<dbReference type="Gene3D" id="3.30.9.10">
    <property type="entry name" value="D-Amino Acid Oxidase, subunit A, domain 2"/>
    <property type="match status" value="1"/>
</dbReference>
<dbReference type="Proteomes" id="UP001153618">
    <property type="component" value="Unassembled WGS sequence"/>
</dbReference>
<dbReference type="PANTHER" id="PTHR13847">
    <property type="entry name" value="SARCOSINE DEHYDROGENASE-RELATED"/>
    <property type="match status" value="1"/>
</dbReference>
<evidence type="ECO:0000313" key="3">
    <source>
        <dbReference type="Proteomes" id="UP001153618"/>
    </source>
</evidence>